<dbReference type="AlphaFoldDB" id="A0A5M3M9H0"/>
<feature type="transmembrane region" description="Helical" evidence="2">
    <location>
        <begin position="32"/>
        <end position="53"/>
    </location>
</feature>
<feature type="region of interest" description="Disordered" evidence="1">
    <location>
        <begin position="315"/>
        <end position="348"/>
    </location>
</feature>
<keyword evidence="2" id="KW-1133">Transmembrane helix</keyword>
<dbReference type="RefSeq" id="XP_007773927.1">
    <property type="nucleotide sequence ID" value="XM_007775737.1"/>
</dbReference>
<evidence type="ECO:0000313" key="4">
    <source>
        <dbReference type="Proteomes" id="UP000053558"/>
    </source>
</evidence>
<protein>
    <submittedName>
        <fullName evidence="3">Uncharacterized protein</fullName>
    </submittedName>
</protein>
<proteinExistence type="predicted"/>
<dbReference type="EMBL" id="JH711587">
    <property type="protein sequence ID" value="EIW75932.1"/>
    <property type="molecule type" value="Genomic_DNA"/>
</dbReference>
<keyword evidence="4" id="KW-1185">Reference proteome</keyword>
<dbReference type="KEGG" id="cput:CONPUDRAFT_169169"/>
<evidence type="ECO:0000256" key="1">
    <source>
        <dbReference type="SAM" id="MobiDB-lite"/>
    </source>
</evidence>
<keyword evidence="2" id="KW-0472">Membrane</keyword>
<gene>
    <name evidence="3" type="ORF">CONPUDRAFT_169169</name>
</gene>
<comment type="caution">
    <text evidence="3">The sequence shown here is derived from an EMBL/GenBank/DDBJ whole genome shotgun (WGS) entry which is preliminary data.</text>
</comment>
<organism evidence="3 4">
    <name type="scientific">Coniophora puteana (strain RWD-64-598)</name>
    <name type="common">Brown rot fungus</name>
    <dbReference type="NCBI Taxonomy" id="741705"/>
    <lineage>
        <taxon>Eukaryota</taxon>
        <taxon>Fungi</taxon>
        <taxon>Dikarya</taxon>
        <taxon>Basidiomycota</taxon>
        <taxon>Agaricomycotina</taxon>
        <taxon>Agaricomycetes</taxon>
        <taxon>Agaricomycetidae</taxon>
        <taxon>Boletales</taxon>
        <taxon>Coniophorineae</taxon>
        <taxon>Coniophoraceae</taxon>
        <taxon>Coniophora</taxon>
    </lineage>
</organism>
<dbReference type="OrthoDB" id="3038148at2759"/>
<feature type="transmembrane region" description="Helical" evidence="2">
    <location>
        <begin position="178"/>
        <end position="205"/>
    </location>
</feature>
<evidence type="ECO:0000256" key="2">
    <source>
        <dbReference type="SAM" id="Phobius"/>
    </source>
</evidence>
<feature type="compositionally biased region" description="Basic and acidic residues" evidence="1">
    <location>
        <begin position="318"/>
        <end position="333"/>
    </location>
</feature>
<keyword evidence="2" id="KW-0812">Transmembrane</keyword>
<sequence length="348" mass="38910">MVMTAANSCSGVPPETPEELFADSINFIGDTVVAGALYGIMTAIAGLCAHTFIRLRRRRTRRRLAFLLGYVAVLWVCGSLIIVGLAISIKTVYVDLRLTESKPFADFSLKSPSMVATVYSNYLAIILADGMMVWRFKVIWRDSFYYRWLIPMPVLLWLANNVVVGLLSSMYITDSTHYLIYAQTLIVPAFVLSMVLNLYTTLLMAGRLVMFRWRFKQNEIPGSSIPSSRQYTDVAAMLVESCALYTFFSVLFFGFYLSKSPLLSVMATILPQTQMISPLLIMLRISRGIAWTGTTSTETTTRQDVELQFQNPMDVEGQDGKMYDGPESPKADSEAQGPCMCKEPKLSG</sequence>
<dbReference type="GeneID" id="19206168"/>
<accession>A0A5M3M9H0</accession>
<dbReference type="Proteomes" id="UP000053558">
    <property type="component" value="Unassembled WGS sequence"/>
</dbReference>
<evidence type="ECO:0000313" key="3">
    <source>
        <dbReference type="EMBL" id="EIW75932.1"/>
    </source>
</evidence>
<feature type="transmembrane region" description="Helical" evidence="2">
    <location>
        <begin position="234"/>
        <end position="256"/>
    </location>
</feature>
<reference evidence="4" key="1">
    <citation type="journal article" date="2012" name="Science">
        <title>The Paleozoic origin of enzymatic lignin decomposition reconstructed from 31 fungal genomes.</title>
        <authorList>
            <person name="Floudas D."/>
            <person name="Binder M."/>
            <person name="Riley R."/>
            <person name="Barry K."/>
            <person name="Blanchette R.A."/>
            <person name="Henrissat B."/>
            <person name="Martinez A.T."/>
            <person name="Otillar R."/>
            <person name="Spatafora J.W."/>
            <person name="Yadav J.S."/>
            <person name="Aerts A."/>
            <person name="Benoit I."/>
            <person name="Boyd A."/>
            <person name="Carlson A."/>
            <person name="Copeland A."/>
            <person name="Coutinho P.M."/>
            <person name="de Vries R.P."/>
            <person name="Ferreira P."/>
            <person name="Findley K."/>
            <person name="Foster B."/>
            <person name="Gaskell J."/>
            <person name="Glotzer D."/>
            <person name="Gorecki P."/>
            <person name="Heitman J."/>
            <person name="Hesse C."/>
            <person name="Hori C."/>
            <person name="Igarashi K."/>
            <person name="Jurgens J.A."/>
            <person name="Kallen N."/>
            <person name="Kersten P."/>
            <person name="Kohler A."/>
            <person name="Kuees U."/>
            <person name="Kumar T.K.A."/>
            <person name="Kuo A."/>
            <person name="LaButti K."/>
            <person name="Larrondo L.F."/>
            <person name="Lindquist E."/>
            <person name="Ling A."/>
            <person name="Lombard V."/>
            <person name="Lucas S."/>
            <person name="Lundell T."/>
            <person name="Martin R."/>
            <person name="McLaughlin D.J."/>
            <person name="Morgenstern I."/>
            <person name="Morin E."/>
            <person name="Murat C."/>
            <person name="Nagy L.G."/>
            <person name="Nolan M."/>
            <person name="Ohm R.A."/>
            <person name="Patyshakuliyeva A."/>
            <person name="Rokas A."/>
            <person name="Ruiz-Duenas F.J."/>
            <person name="Sabat G."/>
            <person name="Salamov A."/>
            <person name="Samejima M."/>
            <person name="Schmutz J."/>
            <person name="Slot J.C."/>
            <person name="St John F."/>
            <person name="Stenlid J."/>
            <person name="Sun H."/>
            <person name="Sun S."/>
            <person name="Syed K."/>
            <person name="Tsang A."/>
            <person name="Wiebenga A."/>
            <person name="Young D."/>
            <person name="Pisabarro A."/>
            <person name="Eastwood D.C."/>
            <person name="Martin F."/>
            <person name="Cullen D."/>
            <person name="Grigoriev I.V."/>
            <person name="Hibbett D.S."/>
        </authorList>
    </citation>
    <scope>NUCLEOTIDE SEQUENCE [LARGE SCALE GENOMIC DNA]</scope>
    <source>
        <strain evidence="4">RWD-64-598 SS2</strain>
    </source>
</reference>
<feature type="transmembrane region" description="Helical" evidence="2">
    <location>
        <begin position="148"/>
        <end position="172"/>
    </location>
</feature>
<feature type="transmembrane region" description="Helical" evidence="2">
    <location>
        <begin position="113"/>
        <end position="136"/>
    </location>
</feature>
<name>A0A5M3M9H0_CONPW</name>
<feature type="transmembrane region" description="Helical" evidence="2">
    <location>
        <begin position="65"/>
        <end position="93"/>
    </location>
</feature>